<dbReference type="Pfam" id="PF06739">
    <property type="entry name" value="SBBP"/>
    <property type="match status" value="2"/>
</dbReference>
<dbReference type="EMBL" id="CP002859">
    <property type="protein sequence ID" value="AEI46738.1"/>
    <property type="molecule type" value="Genomic_DNA"/>
</dbReference>
<name>A0A7U4E433_RUNSL</name>
<dbReference type="KEGG" id="rsi:Runsl_0286"/>
<protein>
    <recommendedName>
        <fullName evidence="3">Beta-propeller repeat protein</fullName>
    </recommendedName>
</protein>
<sequence length="389" mass="40392">MEYARDIAVDTAGHVYITGAFSGTLRFGTLSIPYSGGYDMFIAKFNGSGAGQDYGKDITVDAAGNIYVTGQFQGPAAFSTINLTSSADDFFVARYNSAHTLRWVQKGDGKLQDAGNGIAADARGNVYVTGFFSDVATFSSTTLTSAGSTDIFVAKYNTDGALQWINRAGGTDSDQGHAITVDSNGNVYLTGAFYGQTFFDKTGLYASFGLSDTFLAKYNGNGFFQWVLKAGRPLSGNENDIAVDTKGDVYITPGSGSISIAKYSGDGATQWSHQLKENGGSTFSSSGLAVDASDNVYLTGKFADKVAFGSTTLTSAGSSDIFVAKYNVTGMLQWAKQAGGPGSDSGEGVAAGPEGAAYATGQFAATAAFGASRLTSTGAQDIFVVKFVD</sequence>
<gene>
    <name evidence="1" type="ordered locus">Runsl_0286</name>
</gene>
<dbReference type="PANTHER" id="PTHR35580">
    <property type="entry name" value="CELL SURFACE GLYCOPROTEIN (S-LAYER PROTEIN)-LIKE PROTEIN"/>
    <property type="match status" value="1"/>
</dbReference>
<keyword evidence="2" id="KW-1185">Reference proteome</keyword>
<proteinExistence type="predicted"/>
<dbReference type="Gene3D" id="2.40.10.500">
    <property type="match status" value="2"/>
</dbReference>
<dbReference type="RefSeq" id="WP_013926063.1">
    <property type="nucleotide sequence ID" value="NC_015703.1"/>
</dbReference>
<dbReference type="InterPro" id="IPR052918">
    <property type="entry name" value="Motility_Chemotaxis_Reg"/>
</dbReference>
<dbReference type="Gene3D" id="2.80.10.50">
    <property type="match status" value="1"/>
</dbReference>
<accession>A0A7U4E433</accession>
<evidence type="ECO:0000313" key="2">
    <source>
        <dbReference type="Proteomes" id="UP000000493"/>
    </source>
</evidence>
<dbReference type="InterPro" id="IPR010620">
    <property type="entry name" value="SBBP_repeat"/>
</dbReference>
<organism evidence="1 2">
    <name type="scientific">Runella slithyformis (strain ATCC 29530 / DSM 19594 / LMG 11500 / NCIMB 11436 / LSU 4)</name>
    <dbReference type="NCBI Taxonomy" id="761193"/>
    <lineage>
        <taxon>Bacteria</taxon>
        <taxon>Pseudomonadati</taxon>
        <taxon>Bacteroidota</taxon>
        <taxon>Cytophagia</taxon>
        <taxon>Cytophagales</taxon>
        <taxon>Spirosomataceae</taxon>
        <taxon>Runella</taxon>
    </lineage>
</organism>
<reference evidence="1 2" key="2">
    <citation type="journal article" date="2012" name="Stand. Genomic Sci.">
        <title>Complete genome sequence of the aquatic bacterium Runella slithyformis type strain (LSU 4(T)).</title>
        <authorList>
            <person name="Copeland A."/>
            <person name="Zhang X."/>
            <person name="Misra M."/>
            <person name="Lapidus A."/>
            <person name="Nolan M."/>
            <person name="Lucas S."/>
            <person name="Deshpande S."/>
            <person name="Cheng J.F."/>
            <person name="Tapia R."/>
            <person name="Goodwin L.A."/>
            <person name="Pitluck S."/>
            <person name="Liolios K."/>
            <person name="Pagani I."/>
            <person name="Ivanova N."/>
            <person name="Mikhailova N."/>
            <person name="Pati A."/>
            <person name="Chen A."/>
            <person name="Palaniappan K."/>
            <person name="Land M."/>
            <person name="Hauser L."/>
            <person name="Pan C."/>
            <person name="Jeffries C.D."/>
            <person name="Detter J.C."/>
            <person name="Brambilla E.M."/>
            <person name="Rohde M."/>
            <person name="Djao O.D."/>
            <person name="Goker M."/>
            <person name="Sikorski J."/>
            <person name="Tindall B.J."/>
            <person name="Woyke T."/>
            <person name="Bristow J."/>
            <person name="Eisen J.A."/>
            <person name="Markowitz V."/>
            <person name="Hugenholtz P."/>
            <person name="Kyrpides N.C."/>
            <person name="Klenk H.P."/>
            <person name="Mavromatis K."/>
        </authorList>
    </citation>
    <scope>NUCLEOTIDE SEQUENCE [LARGE SCALE GENOMIC DNA]</scope>
    <source>
        <strain evidence="2">ATCC 29530 / DSM 19594 / LMG 11500 / NCIMB 11436 / LSU 4</strain>
    </source>
</reference>
<dbReference type="Proteomes" id="UP000000493">
    <property type="component" value="Chromosome"/>
</dbReference>
<evidence type="ECO:0000313" key="1">
    <source>
        <dbReference type="EMBL" id="AEI46738.1"/>
    </source>
</evidence>
<dbReference type="AlphaFoldDB" id="A0A7U4E433"/>
<evidence type="ECO:0008006" key="3">
    <source>
        <dbReference type="Google" id="ProtNLM"/>
    </source>
</evidence>
<dbReference type="PANTHER" id="PTHR35580:SF1">
    <property type="entry name" value="PHYTASE-LIKE DOMAIN-CONTAINING PROTEIN"/>
    <property type="match status" value="1"/>
</dbReference>
<reference evidence="2" key="1">
    <citation type="submission" date="2011-06" db="EMBL/GenBank/DDBJ databases">
        <title>The complete genome of chromosome of Runella slithyformis DSM 19594.</title>
        <authorList>
            <consortium name="US DOE Joint Genome Institute (JGI-PGF)"/>
            <person name="Lucas S."/>
            <person name="Han J."/>
            <person name="Lapidus A."/>
            <person name="Bruce D."/>
            <person name="Goodwin L."/>
            <person name="Pitluck S."/>
            <person name="Peters L."/>
            <person name="Kyrpides N."/>
            <person name="Mavromatis K."/>
            <person name="Ivanova N."/>
            <person name="Ovchinnikova G."/>
            <person name="Zhang X."/>
            <person name="Misra M."/>
            <person name="Detter J.C."/>
            <person name="Tapia R."/>
            <person name="Han C."/>
            <person name="Land M."/>
            <person name="Hauser L."/>
            <person name="Markowitz V."/>
            <person name="Cheng J.-F."/>
            <person name="Hugenholtz P."/>
            <person name="Woyke T."/>
            <person name="Wu D."/>
            <person name="Tindall B."/>
            <person name="Faehrich R."/>
            <person name="Brambilla E."/>
            <person name="Klenk H.-P."/>
            <person name="Eisen J.A."/>
        </authorList>
    </citation>
    <scope>NUCLEOTIDE SEQUENCE [LARGE SCALE GENOMIC DNA]</scope>
    <source>
        <strain evidence="2">ATCC 29530 / DSM 19594 / LMG 11500 / NCIMB 11436 / LSU 4</strain>
    </source>
</reference>
<dbReference type="SUPFAM" id="SSF63829">
    <property type="entry name" value="Calcium-dependent phosphotriesterase"/>
    <property type="match status" value="2"/>
</dbReference>